<protein>
    <submittedName>
        <fullName evidence="1">Uncharacterized protein</fullName>
    </submittedName>
</protein>
<name>A0A7J5DVE2_NOCSI</name>
<accession>A0A7J5DVE2</accession>
<proteinExistence type="predicted"/>
<dbReference type="EMBL" id="WBVM01000002">
    <property type="protein sequence ID" value="KAB2809232.1"/>
    <property type="molecule type" value="Genomic_DNA"/>
</dbReference>
<reference evidence="1 2" key="1">
    <citation type="submission" date="2019-09" db="EMBL/GenBank/DDBJ databases">
        <title>Pimelobacter sp. isolated from Paulinella.</title>
        <authorList>
            <person name="Jeong S.E."/>
        </authorList>
    </citation>
    <scope>NUCLEOTIDE SEQUENCE [LARGE SCALE GENOMIC DNA]</scope>
    <source>
        <strain evidence="1 2">Pch-N</strain>
    </source>
</reference>
<evidence type="ECO:0000313" key="1">
    <source>
        <dbReference type="EMBL" id="KAB2809232.1"/>
    </source>
</evidence>
<sequence>MSEFTPELGQAVFGNTPWSSISTPGYITAGFEIIATAVQVARGINPETNWSLTDNSGAEPWEGEVFAMRCYCWCDGGREGHEDGCPPNFEHKPSGFTATWYKHSERGESCSSPVPPPAEWSRIVAECVAEVAA</sequence>
<dbReference type="Proteomes" id="UP000449906">
    <property type="component" value="Unassembled WGS sequence"/>
</dbReference>
<dbReference type="RefSeq" id="WP_151581437.1">
    <property type="nucleotide sequence ID" value="NZ_WBVM01000002.1"/>
</dbReference>
<comment type="caution">
    <text evidence="1">The sequence shown here is derived from an EMBL/GenBank/DDBJ whole genome shotgun (WGS) entry which is preliminary data.</text>
</comment>
<evidence type="ECO:0000313" key="2">
    <source>
        <dbReference type="Proteomes" id="UP000449906"/>
    </source>
</evidence>
<organism evidence="1 2">
    <name type="scientific">Nocardioides simplex</name>
    <name type="common">Arthrobacter simplex</name>
    <dbReference type="NCBI Taxonomy" id="2045"/>
    <lineage>
        <taxon>Bacteria</taxon>
        <taxon>Bacillati</taxon>
        <taxon>Actinomycetota</taxon>
        <taxon>Actinomycetes</taxon>
        <taxon>Propionibacteriales</taxon>
        <taxon>Nocardioidaceae</taxon>
        <taxon>Pimelobacter</taxon>
    </lineage>
</organism>
<gene>
    <name evidence="1" type="ORF">F9L07_19520</name>
</gene>
<dbReference type="AlphaFoldDB" id="A0A7J5DVE2"/>